<dbReference type="GO" id="GO:0008270">
    <property type="term" value="F:zinc ion binding"/>
    <property type="evidence" value="ECO:0007669"/>
    <property type="project" value="UniProtKB-KW"/>
</dbReference>
<gene>
    <name evidence="17" type="ORF">FSP39_010382</name>
</gene>
<keyword evidence="2" id="KW-0399">Innate immunity</keyword>
<evidence type="ECO:0000256" key="8">
    <source>
        <dbReference type="ARBA" id="ARBA00023015"/>
    </source>
</evidence>
<dbReference type="SUPFAM" id="SSF82199">
    <property type="entry name" value="SET domain"/>
    <property type="match status" value="1"/>
</dbReference>
<keyword evidence="11" id="KW-0804">Transcription</keyword>
<dbReference type="PROSITE" id="PS50280">
    <property type="entry name" value="SET"/>
    <property type="match status" value="1"/>
</dbReference>
<feature type="compositionally biased region" description="Basic and acidic residues" evidence="14">
    <location>
        <begin position="228"/>
        <end position="285"/>
    </location>
</feature>
<evidence type="ECO:0000259" key="15">
    <source>
        <dbReference type="PROSITE" id="PS50157"/>
    </source>
</evidence>
<keyword evidence="3" id="KW-0479">Metal-binding</keyword>
<accession>A0AA89C722</accession>
<dbReference type="InterPro" id="IPR046341">
    <property type="entry name" value="SET_dom_sf"/>
</dbReference>
<dbReference type="GO" id="GO:0002250">
    <property type="term" value="P:adaptive immune response"/>
    <property type="evidence" value="ECO:0007669"/>
    <property type="project" value="UniProtKB-KW"/>
</dbReference>
<evidence type="ECO:0000256" key="12">
    <source>
        <dbReference type="ARBA" id="ARBA00023242"/>
    </source>
</evidence>
<dbReference type="PANTHER" id="PTHR16515:SF59">
    <property type="entry name" value="PR DOMAIN ZINC FINGER PROTEIN 1"/>
    <property type="match status" value="1"/>
</dbReference>
<keyword evidence="8" id="KW-0805">Transcription regulation</keyword>
<dbReference type="Pfam" id="PF21549">
    <property type="entry name" value="PRDM2_PR"/>
    <property type="match status" value="1"/>
</dbReference>
<dbReference type="GO" id="GO:0000978">
    <property type="term" value="F:RNA polymerase II cis-regulatory region sequence-specific DNA binding"/>
    <property type="evidence" value="ECO:0007669"/>
    <property type="project" value="TreeGrafter"/>
</dbReference>
<dbReference type="SMART" id="SM00355">
    <property type="entry name" value="ZnF_C2H2"/>
    <property type="match status" value="5"/>
</dbReference>
<dbReference type="FunFam" id="3.30.160.60:FF:000211">
    <property type="entry name" value="PR domain zinc finger protein 1"/>
    <property type="match status" value="1"/>
</dbReference>
<keyword evidence="18" id="KW-1185">Reference proteome</keyword>
<evidence type="ECO:0000256" key="5">
    <source>
        <dbReference type="ARBA" id="ARBA00022771"/>
    </source>
</evidence>
<keyword evidence="5 13" id="KW-0863">Zinc-finger</keyword>
<feature type="domain" description="C2H2-type" evidence="15">
    <location>
        <begin position="573"/>
        <end position="600"/>
    </location>
</feature>
<feature type="region of interest" description="Disordered" evidence="14">
    <location>
        <begin position="777"/>
        <end position="834"/>
    </location>
</feature>
<dbReference type="InterPro" id="IPR036236">
    <property type="entry name" value="Znf_C2H2_sf"/>
</dbReference>
<dbReference type="EMBL" id="VSWD01000007">
    <property type="protein sequence ID" value="KAK3097515.1"/>
    <property type="molecule type" value="Genomic_DNA"/>
</dbReference>
<keyword evidence="10" id="KW-1064">Adaptive immunity</keyword>
<dbReference type="InterPro" id="IPR044413">
    <property type="entry name" value="PRDM1_PR-SET"/>
</dbReference>
<dbReference type="InterPro" id="IPR050331">
    <property type="entry name" value="Zinc_finger"/>
</dbReference>
<dbReference type="Proteomes" id="UP001186944">
    <property type="component" value="Unassembled WGS sequence"/>
</dbReference>
<dbReference type="PIRSF" id="PIRSF013212">
    <property type="entry name" value="PRDM1"/>
    <property type="match status" value="1"/>
</dbReference>
<dbReference type="FunFam" id="3.30.160.60:FF:000262">
    <property type="entry name" value="PR domain zinc finger protein 1"/>
    <property type="match status" value="1"/>
</dbReference>
<feature type="region of interest" description="Disordered" evidence="14">
    <location>
        <begin position="228"/>
        <end position="336"/>
    </location>
</feature>
<dbReference type="PANTHER" id="PTHR16515">
    <property type="entry name" value="PR DOMAIN ZINC FINGER PROTEIN"/>
    <property type="match status" value="1"/>
</dbReference>
<evidence type="ECO:0000313" key="18">
    <source>
        <dbReference type="Proteomes" id="UP001186944"/>
    </source>
</evidence>
<organism evidence="17 18">
    <name type="scientific">Pinctada imbricata</name>
    <name type="common">Atlantic pearl-oyster</name>
    <name type="synonym">Pinctada martensii</name>
    <dbReference type="NCBI Taxonomy" id="66713"/>
    <lineage>
        <taxon>Eukaryota</taxon>
        <taxon>Metazoa</taxon>
        <taxon>Spiralia</taxon>
        <taxon>Lophotrochozoa</taxon>
        <taxon>Mollusca</taxon>
        <taxon>Bivalvia</taxon>
        <taxon>Autobranchia</taxon>
        <taxon>Pteriomorphia</taxon>
        <taxon>Pterioida</taxon>
        <taxon>Pterioidea</taxon>
        <taxon>Pteriidae</taxon>
        <taxon>Pinctada</taxon>
    </lineage>
</organism>
<dbReference type="GO" id="GO:0045087">
    <property type="term" value="P:innate immune response"/>
    <property type="evidence" value="ECO:0007669"/>
    <property type="project" value="UniProtKB-KW"/>
</dbReference>
<keyword evidence="7" id="KW-0391">Immunity</keyword>
<keyword evidence="4" id="KW-0677">Repeat</keyword>
<feature type="domain" description="C2H2-type" evidence="15">
    <location>
        <begin position="601"/>
        <end position="628"/>
    </location>
</feature>
<feature type="region of interest" description="Disordered" evidence="14">
    <location>
        <begin position="351"/>
        <end position="403"/>
    </location>
</feature>
<dbReference type="InterPro" id="IPR001214">
    <property type="entry name" value="SET_dom"/>
</dbReference>
<sequence>MIVEEERKMLFKDPRRFLNLDEGWDSSNLKEDEFEEFCVYIVHDRACEKVCPNRAQASLPRNLTLKPSQNQVNNGLGVWSVDYIPRGTRFGPLVGEVFSREPITRPQESDRISMWKVFRNNNVYQFIDNSDVTRSNWMHYMNFAYTTVQQNLIACQIDFNIYFYTTKPIPPNTELMVWYCREYADRLNCPLTGEEMLQNWRRQMLERHLPMPKPFLPPICPSAFRTEVENRKPSVEKPVKDEKHDSSDSGREDSYAIDYSLHKRDGSPGSDDLDRHHDDKDKSDSSDIIPSPTKSPQPDFTKDSGRFSPFQPLRNSPPSIFPHSPTKMMAHSTPKKNSSFLDSLYFKKMKENSEETKPGPKIERPEVKPSLDWKPQISPAHESKIKSEETSVKEFKERPPMPEQFNPFNPFMYRFMAPNPMMDKNVPMNPFLPRPDDGKFMPGNMGKMPNSGHPMYFPTPTPLYPMPAMYPFSPYPGMWQMFPPQFPPMNGQQQMSPPFPPRPMMPQPEQVLNLSTGKHRLEAGGSRGHRSLPYPLKKRDGKMHYECNVCYKTFGQLSNLKVHLRTHTGERPFVCQTCGKGFTQLAHLQKHHLVHTGEKPHECSVCGKRFSSTSNLKTHMRLHSGEKPFHCKLCPAKFTQFVHLKLHKRLHTNERPYECPQCNRKYISASGLKTHWKTGNCIPAGLNVDFNALLENTHQDVIAQDRKDGYSESMDREKFDKYDQELDEMAELSNQSTMDQYNNNIDRFDNGMGRFEAGLNMNLSEHDGSLNHLRLNSCSSSVNGSDEDDLKEPSTPVDSEPDQLDTYDKPLEYTMSPPKLSSPPPLQVTEPASA</sequence>
<feature type="domain" description="C2H2-type" evidence="15">
    <location>
        <begin position="545"/>
        <end position="572"/>
    </location>
</feature>
<evidence type="ECO:0000256" key="1">
    <source>
        <dbReference type="ARBA" id="ARBA00004123"/>
    </source>
</evidence>
<keyword evidence="12" id="KW-0539">Nucleus</keyword>
<dbReference type="FunFam" id="3.30.160.60:FF:000100">
    <property type="entry name" value="Zinc finger 45-like"/>
    <property type="match status" value="1"/>
</dbReference>
<dbReference type="FunFam" id="3.30.160.60:FF:000833">
    <property type="entry name" value="PR domain zinc finger protein"/>
    <property type="match status" value="1"/>
</dbReference>
<evidence type="ECO:0000256" key="3">
    <source>
        <dbReference type="ARBA" id="ARBA00022723"/>
    </source>
</evidence>
<dbReference type="GO" id="GO:0001227">
    <property type="term" value="F:DNA-binding transcription repressor activity, RNA polymerase II-specific"/>
    <property type="evidence" value="ECO:0007669"/>
    <property type="project" value="InterPro"/>
</dbReference>
<evidence type="ECO:0000256" key="14">
    <source>
        <dbReference type="SAM" id="MobiDB-lite"/>
    </source>
</evidence>
<evidence type="ECO:0008006" key="19">
    <source>
        <dbReference type="Google" id="ProtNLM"/>
    </source>
</evidence>
<dbReference type="CDD" id="cd19187">
    <property type="entry name" value="PR-SET_PRDM1"/>
    <property type="match status" value="1"/>
</dbReference>
<evidence type="ECO:0000256" key="4">
    <source>
        <dbReference type="ARBA" id="ARBA00022737"/>
    </source>
</evidence>
<comment type="subcellular location">
    <subcellularLocation>
        <location evidence="1">Nucleus</location>
    </subcellularLocation>
</comment>
<dbReference type="Gene3D" id="3.30.160.60">
    <property type="entry name" value="Classic Zinc Finger"/>
    <property type="match status" value="5"/>
</dbReference>
<evidence type="ECO:0000313" key="17">
    <source>
        <dbReference type="EMBL" id="KAK3097515.1"/>
    </source>
</evidence>
<evidence type="ECO:0000256" key="2">
    <source>
        <dbReference type="ARBA" id="ARBA00022588"/>
    </source>
</evidence>
<keyword evidence="9" id="KW-0238">DNA-binding</keyword>
<evidence type="ECO:0000256" key="13">
    <source>
        <dbReference type="PROSITE-ProRule" id="PRU00042"/>
    </source>
</evidence>
<feature type="compositionally biased region" description="Basic and acidic residues" evidence="14">
    <location>
        <begin position="351"/>
        <end position="371"/>
    </location>
</feature>
<dbReference type="InterPro" id="IPR013087">
    <property type="entry name" value="Znf_C2H2_type"/>
</dbReference>
<dbReference type="SUPFAM" id="SSF57667">
    <property type="entry name" value="beta-beta-alpha zinc fingers"/>
    <property type="match status" value="3"/>
</dbReference>
<feature type="compositionally biased region" description="Basic and acidic residues" evidence="14">
    <location>
        <begin position="381"/>
        <end position="400"/>
    </location>
</feature>
<dbReference type="InterPro" id="IPR016608">
    <property type="entry name" value="PRDM1"/>
</dbReference>
<dbReference type="Pfam" id="PF00096">
    <property type="entry name" value="zf-C2H2"/>
    <property type="match status" value="4"/>
</dbReference>
<evidence type="ECO:0000256" key="11">
    <source>
        <dbReference type="ARBA" id="ARBA00023163"/>
    </source>
</evidence>
<dbReference type="AlphaFoldDB" id="A0AA89C722"/>
<protein>
    <recommendedName>
        <fullName evidence="19">PR domain zinc finger protein 1</fullName>
    </recommendedName>
</protein>
<evidence type="ECO:0000256" key="9">
    <source>
        <dbReference type="ARBA" id="ARBA00023125"/>
    </source>
</evidence>
<name>A0AA89C722_PINIB</name>
<dbReference type="FunFam" id="3.30.160.60:FF:000132">
    <property type="entry name" value="PR domain zinc finger protein 1"/>
    <property type="match status" value="1"/>
</dbReference>
<dbReference type="PROSITE" id="PS00028">
    <property type="entry name" value="ZINC_FINGER_C2H2_1"/>
    <property type="match status" value="4"/>
</dbReference>
<keyword evidence="6" id="KW-0862">Zinc</keyword>
<dbReference type="GO" id="GO:0045165">
    <property type="term" value="P:cell fate commitment"/>
    <property type="evidence" value="ECO:0007669"/>
    <property type="project" value="TreeGrafter"/>
</dbReference>
<dbReference type="SMART" id="SM00317">
    <property type="entry name" value="SET"/>
    <property type="match status" value="1"/>
</dbReference>
<proteinExistence type="predicted"/>
<dbReference type="Gene3D" id="2.170.270.10">
    <property type="entry name" value="SET domain"/>
    <property type="match status" value="1"/>
</dbReference>
<evidence type="ECO:0000256" key="7">
    <source>
        <dbReference type="ARBA" id="ARBA00022859"/>
    </source>
</evidence>
<evidence type="ECO:0000256" key="6">
    <source>
        <dbReference type="ARBA" id="ARBA00022833"/>
    </source>
</evidence>
<feature type="domain" description="C2H2-type" evidence="15">
    <location>
        <begin position="629"/>
        <end position="656"/>
    </location>
</feature>
<dbReference type="PROSITE" id="PS50157">
    <property type="entry name" value="ZINC_FINGER_C2H2_2"/>
    <property type="match status" value="4"/>
</dbReference>
<dbReference type="GO" id="GO:0005737">
    <property type="term" value="C:cytoplasm"/>
    <property type="evidence" value="ECO:0007669"/>
    <property type="project" value="TreeGrafter"/>
</dbReference>
<dbReference type="GO" id="GO:0005634">
    <property type="term" value="C:nucleus"/>
    <property type="evidence" value="ECO:0007669"/>
    <property type="project" value="UniProtKB-SubCell"/>
</dbReference>
<evidence type="ECO:0000259" key="16">
    <source>
        <dbReference type="PROSITE" id="PS50280"/>
    </source>
</evidence>
<evidence type="ECO:0000256" key="10">
    <source>
        <dbReference type="ARBA" id="ARBA00023130"/>
    </source>
</evidence>
<reference evidence="17" key="1">
    <citation type="submission" date="2019-08" db="EMBL/GenBank/DDBJ databases">
        <title>The improved chromosome-level genome for the pearl oyster Pinctada fucata martensii using PacBio sequencing and Hi-C.</title>
        <authorList>
            <person name="Zheng Z."/>
        </authorList>
    </citation>
    <scope>NUCLEOTIDE SEQUENCE</scope>
    <source>
        <strain evidence="17">ZZ-2019</strain>
        <tissue evidence="17">Adductor muscle</tissue>
    </source>
</reference>
<feature type="domain" description="SET" evidence="16">
    <location>
        <begin position="61"/>
        <end position="180"/>
    </location>
</feature>
<comment type="caution">
    <text evidence="17">The sequence shown here is derived from an EMBL/GenBank/DDBJ whole genome shotgun (WGS) entry which is preliminary data.</text>
</comment>